<name>I0R737_9FIRM</name>
<evidence type="ECO:0000313" key="1">
    <source>
        <dbReference type="EMBL" id="EIC95495.1"/>
    </source>
</evidence>
<dbReference type="AlphaFoldDB" id="I0R737"/>
<proteinExistence type="predicted"/>
<accession>I0R737</accession>
<reference evidence="1 2" key="1">
    <citation type="submission" date="2012-03" db="EMBL/GenBank/DDBJ databases">
        <authorList>
            <person name="Durkin A.S."/>
            <person name="McCorrison J."/>
            <person name="Torralba M."/>
            <person name="Gillis M."/>
            <person name="Methe B."/>
            <person name="Sutton G."/>
            <person name="Nelson K.E."/>
        </authorList>
    </citation>
    <scope>NUCLEOTIDE SEQUENCE [LARGE SCALE GENOMIC DNA]</scope>
    <source>
        <strain evidence="1 2">F0468</strain>
    </source>
</reference>
<dbReference type="eggNOG" id="ENOG5033EB3">
    <property type="taxonomic scope" value="Bacteria"/>
</dbReference>
<keyword evidence="2" id="KW-1185">Reference proteome</keyword>
<comment type="caution">
    <text evidence="1">The sequence shown here is derived from an EMBL/GenBank/DDBJ whole genome shotgun (WGS) entry which is preliminary data.</text>
</comment>
<dbReference type="RefSeq" id="WP_008754219.1">
    <property type="nucleotide sequence ID" value="NZ_AJGH01000080.1"/>
</dbReference>
<protein>
    <submittedName>
        <fullName evidence="1">Uncharacterized protein</fullName>
    </submittedName>
</protein>
<sequence length="110" mass="11697">MRIINLTPHTINIVDEAGNKIVDLPSEGEARAVQKNVGFGNLGDIPLVKTEFGEPIGLPEPAENTFYVVSAITANAAKAAGRTTDDLLLTAETVRNEKNQIIGCKALAKI</sequence>
<dbReference type="EMBL" id="AJGH01000080">
    <property type="protein sequence ID" value="EIC95495.1"/>
    <property type="molecule type" value="Genomic_DNA"/>
</dbReference>
<dbReference type="PATRIC" id="fig|1095750.3.peg.1693"/>
<organism evidence="1 2">
    <name type="scientific">Lachnoanaerobaculum saburreum F0468</name>
    <dbReference type="NCBI Taxonomy" id="1095750"/>
    <lineage>
        <taxon>Bacteria</taxon>
        <taxon>Bacillati</taxon>
        <taxon>Bacillota</taxon>
        <taxon>Clostridia</taxon>
        <taxon>Lachnospirales</taxon>
        <taxon>Lachnospiraceae</taxon>
        <taxon>Lachnoanaerobaculum</taxon>
    </lineage>
</organism>
<dbReference type="OrthoDB" id="2990152at2"/>
<dbReference type="Proteomes" id="UP000005039">
    <property type="component" value="Unassembled WGS sequence"/>
</dbReference>
<gene>
    <name evidence="1" type="ORF">HMPREF9970_1681</name>
</gene>
<evidence type="ECO:0000313" key="2">
    <source>
        <dbReference type="Proteomes" id="UP000005039"/>
    </source>
</evidence>